<sequence>MMSPVGLGLTTVCSFAPVYCDIIVIHGLLGSEHSSWTDMNWDDFLPTAISDYGRNRLSIYRYDVFGLNGGILTRNGARSEATKLLDAIMELRKGFEETAIAFVAHDLGGSLLKEALVLAQHQKYKAIYMCLHSLAFLGSPHQGAKFDLQMGCAELLMSHSRTTFAEAWELSGPLVEWVQATNNSFAETRLSSQVTTYAGVSTHPDDKQRVFNKDSTSIVGLGTNSFTLHNAELAHRDLLRHSELMRLLANGISRLYMPRDPAIGRDIAVIVAKAPPRYPLESTSFAESYIRTSFLEFMNIDGPGSWLIDARDLPCCDPTELAHAVVHWATELPPNSLVAGATFDFDAFDDRCNSAEAALSTLVAESCSVTFNAEDDEVNRQHLSSLAVCRKPADGDLWAVYVEHILQALVNDTLPRTLLVVLGNLDGRIKNGAWLFNEINELIQDCDLKLKFVITSSNPTSLTQDGGATAATMEPKPESFSNCSYRMRDAPEPASNPPAATGKNIERSVADSTGMVKPKARTVSTVSPVFPLIQRRPELHSCGLALEALARSCGMDSKLWGLIVNWLLDAQLPRDEGFEDIILHLTPATPVKIFEAILRSIPHEDRSWSSTLLERVLCAFRPLTLSELLDMELVDCTGKCHHGKPGISTMRGATENICGGLLTVQRGEVRLAHPELRDYLWNASSPLGGWFALDSLSSTHRRIATACLNYLSMGSKLEVMVYRAGEGRRHTAYENRQDFISYAVKYWLRHAKLADNAIFTSETCSRFLANDELVSLWATLYQALHPSYAASQDPLPPANVLASLPIFAHYEVEAPLFSLLDRQRTLRTDDLSSACFAAVIEATGTGNTDIARELLKAPLPEESLDELILAAMESGSNDVFNLVLSVQEKHPKRVGQPGRLLARAASLGHVPSVKAILDMPETQEWVLANHNEFQLPLSFACQRGHVKVVEMLFRENKTAADAAMDDLSLTPRPVLGAMQFGRSEVIDVLRHEWASDPEIPTSIRFYVAVFRQARFGRRKPIQAILRYIERKLDADPHDEDSTGTTDIAKDSRFMKYLRKNLLYRDLSDDEEAPFAASQAIGLWPHVLDLIDLLSGPRQALLKDPEFPSYFNMWVTAAVDSQRPPVLELVFKNGAESPWATAEVLEAGATKGLESALMNSVTDLGCIKYLVEKGADIKSQIISYWDRTPLFHAAYRGMVEAAELLIEANADVNAKGNATWFPIHACYDNAEITKQLIAAGADINILTEDDEPLPSLWFSVMYGHPQVVEAILEAKPSKTTLDYGLKAAAERRLSDDMMERFLRYYPDGSSLPATHNLLQACVRTLKPKSLQRLLEDPYRLDPNKRNGEEETALHCITYETSSEMIALLLKAGANAELFDSGGNTPLAIAARQQNTAAAQCLVEHGASVNASDGRNISPFLAACSFGDLEMVRIMHTKAMDPVDVDRRYPNDQWTAINSALLRDNREAGYEITRYLLEECHARVDVPTMYWSGALEIACLRSTPDMIRMLIEKYDADVNVKDNAGRTPLHFALYNTREHVEPLLEHGADLDAVDIINRTALHCAVLSGQLDVVRLVLDKRPGLVDQKDLHEWTPLLWALRMKWSYGNDYWNIIQELLSRGARRLVRGQGIDRTWTPIKTATYYGLNNAYNEVQDHQADLVNLLAPRPEDFEGVSDEDRDWDWKSGGGKRGVKASDESTWCAHCQLSFVGYRYICEAYECGGNLTILCLHCYQSWRRIHAVGHLDWRMAGEEEDIGSITTGSEHGEEMTSSHSMGGHDEVAEGEVPEGVENEDEDNGGSEVDGEGEGKSDE</sequence>
<dbReference type="Gene3D" id="1.25.40.20">
    <property type="entry name" value="Ankyrin repeat-containing domain"/>
    <property type="match status" value="4"/>
</dbReference>
<dbReference type="PROSITE" id="PS50297">
    <property type="entry name" value="ANK_REP_REGION"/>
    <property type="match status" value="3"/>
</dbReference>
<dbReference type="SMART" id="SM00248">
    <property type="entry name" value="ANK"/>
    <property type="match status" value="13"/>
</dbReference>
<comment type="caution">
    <text evidence="5">The sequence shown here is derived from an EMBL/GenBank/DDBJ whole genome shotgun (WGS) entry which is preliminary data.</text>
</comment>
<dbReference type="SUPFAM" id="SSF48403">
    <property type="entry name" value="Ankyrin repeat"/>
    <property type="match status" value="3"/>
</dbReference>
<feature type="repeat" description="ANK" evidence="3">
    <location>
        <begin position="1184"/>
        <end position="1216"/>
    </location>
</feature>
<organism evidence="5 6">
    <name type="scientific">Echria macrotheca</name>
    <dbReference type="NCBI Taxonomy" id="438768"/>
    <lineage>
        <taxon>Eukaryota</taxon>
        <taxon>Fungi</taxon>
        <taxon>Dikarya</taxon>
        <taxon>Ascomycota</taxon>
        <taxon>Pezizomycotina</taxon>
        <taxon>Sordariomycetes</taxon>
        <taxon>Sordariomycetidae</taxon>
        <taxon>Sordariales</taxon>
        <taxon>Schizotheciaceae</taxon>
        <taxon>Echria</taxon>
    </lineage>
</organism>
<accession>A0AAJ0BES8</accession>
<dbReference type="PROSITE" id="PS50088">
    <property type="entry name" value="ANK_REPEAT"/>
    <property type="match status" value="4"/>
</dbReference>
<dbReference type="EMBL" id="MU839831">
    <property type="protein sequence ID" value="KAK1756662.1"/>
    <property type="molecule type" value="Genomic_DNA"/>
</dbReference>
<keyword evidence="1" id="KW-0677">Repeat</keyword>
<proteinExistence type="predicted"/>
<name>A0AAJ0BES8_9PEZI</name>
<evidence type="ECO:0000256" key="3">
    <source>
        <dbReference type="PROSITE-ProRule" id="PRU00023"/>
    </source>
</evidence>
<feature type="repeat" description="ANK" evidence="3">
    <location>
        <begin position="1522"/>
        <end position="1553"/>
    </location>
</feature>
<evidence type="ECO:0000256" key="1">
    <source>
        <dbReference type="ARBA" id="ARBA00022737"/>
    </source>
</evidence>
<dbReference type="Pfam" id="PF12796">
    <property type="entry name" value="Ank_2"/>
    <property type="match status" value="3"/>
</dbReference>
<keyword evidence="2 3" id="KW-0040">ANK repeat</keyword>
<feature type="region of interest" description="Disordered" evidence="4">
    <location>
        <begin position="1754"/>
        <end position="1808"/>
    </location>
</feature>
<evidence type="ECO:0000313" key="5">
    <source>
        <dbReference type="EMBL" id="KAK1756662.1"/>
    </source>
</evidence>
<feature type="compositionally biased region" description="Acidic residues" evidence="4">
    <location>
        <begin position="1778"/>
        <end position="1801"/>
    </location>
</feature>
<dbReference type="PANTHER" id="PTHR24198">
    <property type="entry name" value="ANKYRIN REPEAT AND PROTEIN KINASE DOMAIN-CONTAINING PROTEIN"/>
    <property type="match status" value="1"/>
</dbReference>
<feature type="repeat" description="ANK" evidence="3">
    <location>
        <begin position="1347"/>
        <end position="1379"/>
    </location>
</feature>
<dbReference type="Gene3D" id="3.40.50.1820">
    <property type="entry name" value="alpha/beta hydrolase"/>
    <property type="match status" value="1"/>
</dbReference>
<evidence type="ECO:0000256" key="2">
    <source>
        <dbReference type="ARBA" id="ARBA00023043"/>
    </source>
</evidence>
<evidence type="ECO:0000313" key="6">
    <source>
        <dbReference type="Proteomes" id="UP001239445"/>
    </source>
</evidence>
<dbReference type="SUPFAM" id="SSF53474">
    <property type="entry name" value="alpha/beta-Hydrolases"/>
    <property type="match status" value="1"/>
</dbReference>
<dbReference type="InterPro" id="IPR002110">
    <property type="entry name" value="Ankyrin_rpt"/>
</dbReference>
<gene>
    <name evidence="5" type="ORF">QBC47DRAFT_412037</name>
</gene>
<dbReference type="Proteomes" id="UP001239445">
    <property type="component" value="Unassembled WGS sequence"/>
</dbReference>
<dbReference type="InterPro" id="IPR036770">
    <property type="entry name" value="Ankyrin_rpt-contain_sf"/>
</dbReference>
<protein>
    <submittedName>
        <fullName evidence="5">Ankyrin repeat-containing protein</fullName>
    </submittedName>
</protein>
<reference evidence="5" key="1">
    <citation type="submission" date="2023-06" db="EMBL/GenBank/DDBJ databases">
        <title>Genome-scale phylogeny and comparative genomics of the fungal order Sordariales.</title>
        <authorList>
            <consortium name="Lawrence Berkeley National Laboratory"/>
            <person name="Hensen N."/>
            <person name="Bonometti L."/>
            <person name="Westerberg I."/>
            <person name="Brannstrom I.O."/>
            <person name="Guillou S."/>
            <person name="Cros-Aarteil S."/>
            <person name="Calhoun S."/>
            <person name="Haridas S."/>
            <person name="Kuo A."/>
            <person name="Mondo S."/>
            <person name="Pangilinan J."/>
            <person name="Riley R."/>
            <person name="Labutti K."/>
            <person name="Andreopoulos B."/>
            <person name="Lipzen A."/>
            <person name="Chen C."/>
            <person name="Yanf M."/>
            <person name="Daum C."/>
            <person name="Ng V."/>
            <person name="Clum A."/>
            <person name="Steindorff A."/>
            <person name="Ohm R."/>
            <person name="Martin F."/>
            <person name="Silar P."/>
            <person name="Natvig D."/>
            <person name="Lalanne C."/>
            <person name="Gautier V."/>
            <person name="Ament-Velasquez S.L."/>
            <person name="Kruys A."/>
            <person name="Hutchinson M.I."/>
            <person name="Powell A.J."/>
            <person name="Barry K."/>
            <person name="Miller A.N."/>
            <person name="Grigoriev I.V."/>
            <person name="Debuchy R."/>
            <person name="Gladieux P."/>
            <person name="Thoren M.H."/>
            <person name="Johannesson H."/>
        </authorList>
    </citation>
    <scope>NUCLEOTIDE SEQUENCE</scope>
    <source>
        <strain evidence="5">PSN4</strain>
    </source>
</reference>
<feature type="repeat" description="ANK" evidence="3">
    <location>
        <begin position="1380"/>
        <end position="1412"/>
    </location>
</feature>
<dbReference type="PANTHER" id="PTHR24198:SF165">
    <property type="entry name" value="ANKYRIN REPEAT-CONTAINING PROTEIN-RELATED"/>
    <property type="match status" value="1"/>
</dbReference>
<keyword evidence="6" id="KW-1185">Reference proteome</keyword>
<dbReference type="InterPro" id="IPR029058">
    <property type="entry name" value="AB_hydrolase_fold"/>
</dbReference>
<dbReference type="Pfam" id="PF00023">
    <property type="entry name" value="Ank"/>
    <property type="match status" value="1"/>
</dbReference>
<evidence type="ECO:0000256" key="4">
    <source>
        <dbReference type="SAM" id="MobiDB-lite"/>
    </source>
</evidence>
<feature type="compositionally biased region" description="Basic and acidic residues" evidence="4">
    <location>
        <begin position="1760"/>
        <end position="1777"/>
    </location>
</feature>